<comment type="caution">
    <text evidence="2">The sequence shown here is derived from an EMBL/GenBank/DDBJ whole genome shotgun (WGS) entry which is preliminary data.</text>
</comment>
<keyword evidence="1" id="KW-0732">Signal</keyword>
<evidence type="ECO:0000313" key="3">
    <source>
        <dbReference type="Proteomes" id="UP000710440"/>
    </source>
</evidence>
<name>A0A9P3F6I9_ASPVI</name>
<protein>
    <submittedName>
        <fullName evidence="2">Uncharacterized protein</fullName>
    </submittedName>
</protein>
<dbReference type="AlphaFoldDB" id="A0A9P3F6I9"/>
<feature type="chain" id="PRO_5040271212" evidence="1">
    <location>
        <begin position="19"/>
        <end position="100"/>
    </location>
</feature>
<evidence type="ECO:0000256" key="1">
    <source>
        <dbReference type="SAM" id="SignalP"/>
    </source>
</evidence>
<feature type="signal peptide" evidence="1">
    <location>
        <begin position="1"/>
        <end position="18"/>
    </location>
</feature>
<keyword evidence="3" id="KW-1185">Reference proteome</keyword>
<sequence>MWLTQMFLDALSIKYVAARATMGEKGVKLLVEQGNREPRTIRRHRVTNIGRLYSPFFVAAYGHVKAARLLQNRGACVIIDNARREAAQRFTRWRLIGTYS</sequence>
<evidence type="ECO:0000313" key="2">
    <source>
        <dbReference type="EMBL" id="GIK07617.1"/>
    </source>
</evidence>
<accession>A0A9P3F6I9</accession>
<dbReference type="EMBL" id="BOPL01000014">
    <property type="protein sequence ID" value="GIK07617.1"/>
    <property type="molecule type" value="Genomic_DNA"/>
</dbReference>
<dbReference type="Proteomes" id="UP000710440">
    <property type="component" value="Unassembled WGS sequence"/>
</dbReference>
<reference evidence="2 3" key="1">
    <citation type="submission" date="2021-02" db="EMBL/GenBank/DDBJ databases">
        <title>Pan-genome distribution and transcriptional activeness of fungal secondary metabolism genes in Aspergillus section Fumigati.</title>
        <authorList>
            <person name="Takahashi H."/>
            <person name="Umemura M."/>
            <person name="Ninomiya A."/>
            <person name="Kusuya Y."/>
            <person name="Urayama S."/>
            <person name="Shimizu M."/>
            <person name="Watanabe A."/>
            <person name="Kamei K."/>
            <person name="Yaguchi T."/>
            <person name="Hagiwara D."/>
        </authorList>
    </citation>
    <scope>NUCLEOTIDE SEQUENCE [LARGE SCALE GENOMIC DNA]</scope>
    <source>
        <strain evidence="2 3">IFM 47045</strain>
    </source>
</reference>
<dbReference type="GeneID" id="66931265"/>
<proteinExistence type="predicted"/>
<organism evidence="2 3">
    <name type="scientific">Aspergillus viridinutans</name>
    <dbReference type="NCBI Taxonomy" id="75553"/>
    <lineage>
        <taxon>Eukaryota</taxon>
        <taxon>Fungi</taxon>
        <taxon>Dikarya</taxon>
        <taxon>Ascomycota</taxon>
        <taxon>Pezizomycotina</taxon>
        <taxon>Eurotiomycetes</taxon>
        <taxon>Eurotiomycetidae</taxon>
        <taxon>Eurotiales</taxon>
        <taxon>Aspergillaceae</taxon>
        <taxon>Aspergillus</taxon>
        <taxon>Aspergillus subgen. Fumigati</taxon>
    </lineage>
</organism>
<dbReference type="RefSeq" id="XP_043130803.1">
    <property type="nucleotide sequence ID" value="XM_043274868.1"/>
</dbReference>
<gene>
    <name evidence="2" type="ORF">Aspvir_003283</name>
</gene>